<keyword evidence="2" id="KW-1185">Reference proteome</keyword>
<dbReference type="PANTHER" id="PTHR33221">
    <property type="entry name" value="WINGED HELIX-TURN-HELIX TRANSCRIPTIONAL REGULATOR, RRF2 FAMILY"/>
    <property type="match status" value="1"/>
</dbReference>
<dbReference type="AlphaFoldDB" id="A0A4P6YD56"/>
<evidence type="ECO:0000313" key="1">
    <source>
        <dbReference type="EMBL" id="QBN18607.1"/>
    </source>
</evidence>
<gene>
    <name evidence="1" type="ORF">E1750_07210</name>
</gene>
<dbReference type="OrthoDB" id="9808360at2"/>
<dbReference type="Pfam" id="PF02082">
    <property type="entry name" value="Rrf2"/>
    <property type="match status" value="1"/>
</dbReference>
<dbReference type="GO" id="GO:0005829">
    <property type="term" value="C:cytosol"/>
    <property type="evidence" value="ECO:0007669"/>
    <property type="project" value="TreeGrafter"/>
</dbReference>
<dbReference type="PROSITE" id="PS01332">
    <property type="entry name" value="HTH_RRF2_1"/>
    <property type="match status" value="1"/>
</dbReference>
<accession>A0A4P6YD56</accession>
<dbReference type="PANTHER" id="PTHR33221:SF2">
    <property type="entry name" value="TRANSCRIPTIONAL REGULATOR"/>
    <property type="match status" value="1"/>
</dbReference>
<evidence type="ECO:0000313" key="2">
    <source>
        <dbReference type="Proteomes" id="UP000291124"/>
    </source>
</evidence>
<dbReference type="InterPro" id="IPR036390">
    <property type="entry name" value="WH_DNA-bd_sf"/>
</dbReference>
<dbReference type="EMBL" id="CP037933">
    <property type="protein sequence ID" value="QBN18607.1"/>
    <property type="molecule type" value="Genomic_DNA"/>
</dbReference>
<reference evidence="2" key="1">
    <citation type="submission" date="2019-03" db="EMBL/GenBank/DDBJ databases">
        <title>Flavobacterium sp.</title>
        <authorList>
            <person name="Kim H."/>
        </authorList>
    </citation>
    <scope>NUCLEOTIDE SEQUENCE [LARGE SCALE GENOMIC DNA]</scope>
    <source>
        <strain evidence="2">GS13</strain>
    </source>
</reference>
<dbReference type="Gene3D" id="1.10.10.10">
    <property type="entry name" value="Winged helix-like DNA-binding domain superfamily/Winged helix DNA-binding domain"/>
    <property type="match status" value="1"/>
</dbReference>
<sequence>MFSKTCEYAIRATIYIATQSYENKRVTIKEIAENIDSPLSFTAKILQVLAKKGIVQSIKGIGGGFEIPKEDIKKISLSQIVTAIDGDVIFTGCGLGLHHCSQERPCPLNKKFKSIREDLAKMLESTYLEELALDINSGDSFLT</sequence>
<dbReference type="PROSITE" id="PS51197">
    <property type="entry name" value="HTH_RRF2_2"/>
    <property type="match status" value="1"/>
</dbReference>
<dbReference type="InterPro" id="IPR030489">
    <property type="entry name" value="TR_Rrf2-type_CS"/>
</dbReference>
<name>A0A4P6YD56_9FLAO</name>
<dbReference type="InterPro" id="IPR000944">
    <property type="entry name" value="Tscrpt_reg_Rrf2"/>
</dbReference>
<dbReference type="SUPFAM" id="SSF46785">
    <property type="entry name" value="Winged helix' DNA-binding domain"/>
    <property type="match status" value="1"/>
</dbReference>
<organism evidence="1 2">
    <name type="scientific">Flavobacterium nackdongense</name>
    <dbReference type="NCBI Taxonomy" id="2547394"/>
    <lineage>
        <taxon>Bacteria</taxon>
        <taxon>Pseudomonadati</taxon>
        <taxon>Bacteroidota</taxon>
        <taxon>Flavobacteriia</taxon>
        <taxon>Flavobacteriales</taxon>
        <taxon>Flavobacteriaceae</taxon>
        <taxon>Flavobacterium</taxon>
    </lineage>
</organism>
<dbReference type="GO" id="GO:0003700">
    <property type="term" value="F:DNA-binding transcription factor activity"/>
    <property type="evidence" value="ECO:0007669"/>
    <property type="project" value="TreeGrafter"/>
</dbReference>
<dbReference type="KEGG" id="fnk:E1750_07210"/>
<dbReference type="RefSeq" id="WP_133276129.1">
    <property type="nucleotide sequence ID" value="NZ_CP037933.1"/>
</dbReference>
<dbReference type="Proteomes" id="UP000291124">
    <property type="component" value="Chromosome"/>
</dbReference>
<proteinExistence type="predicted"/>
<dbReference type="NCBIfam" id="TIGR00738">
    <property type="entry name" value="rrf2_super"/>
    <property type="match status" value="1"/>
</dbReference>
<dbReference type="InterPro" id="IPR036388">
    <property type="entry name" value="WH-like_DNA-bd_sf"/>
</dbReference>
<protein>
    <submittedName>
        <fullName evidence="1">Rrf2 family transcriptional regulator</fullName>
    </submittedName>
</protein>